<evidence type="ECO:0000256" key="4">
    <source>
        <dbReference type="ARBA" id="ARBA00023136"/>
    </source>
</evidence>
<dbReference type="InterPro" id="IPR011990">
    <property type="entry name" value="TPR-like_helical_dom_sf"/>
</dbReference>
<dbReference type="AlphaFoldDB" id="A0A514CNM1"/>
<protein>
    <submittedName>
        <fullName evidence="9">RagB/SusD family nutrient uptake outer membrane protein</fullName>
    </submittedName>
</protein>
<comment type="similarity">
    <text evidence="2">Belongs to the SusD family.</text>
</comment>
<gene>
    <name evidence="9" type="ORF">FKX85_21155</name>
</gene>
<keyword evidence="5" id="KW-0998">Cell outer membrane</keyword>
<keyword evidence="4" id="KW-0472">Membrane</keyword>
<dbReference type="Pfam" id="PF07980">
    <property type="entry name" value="SusD_RagB"/>
    <property type="match status" value="1"/>
</dbReference>
<feature type="region of interest" description="Disordered" evidence="6">
    <location>
        <begin position="270"/>
        <end position="305"/>
    </location>
</feature>
<feature type="domain" description="RagB/SusD" evidence="7">
    <location>
        <begin position="340"/>
        <end position="478"/>
    </location>
</feature>
<evidence type="ECO:0000313" key="9">
    <source>
        <dbReference type="EMBL" id="QDH81401.1"/>
    </source>
</evidence>
<keyword evidence="10" id="KW-1185">Reference proteome</keyword>
<organism evidence="9 10">
    <name type="scientific">Echinicola soli</name>
    <dbReference type="NCBI Taxonomy" id="2591634"/>
    <lineage>
        <taxon>Bacteria</taxon>
        <taxon>Pseudomonadati</taxon>
        <taxon>Bacteroidota</taxon>
        <taxon>Cytophagia</taxon>
        <taxon>Cytophagales</taxon>
        <taxon>Cyclobacteriaceae</taxon>
        <taxon>Echinicola</taxon>
    </lineage>
</organism>
<dbReference type="InterPro" id="IPR012944">
    <property type="entry name" value="SusD_RagB_dom"/>
</dbReference>
<dbReference type="SUPFAM" id="SSF48452">
    <property type="entry name" value="TPR-like"/>
    <property type="match status" value="1"/>
</dbReference>
<evidence type="ECO:0000256" key="6">
    <source>
        <dbReference type="SAM" id="MobiDB-lite"/>
    </source>
</evidence>
<dbReference type="Gene3D" id="1.25.40.390">
    <property type="match status" value="1"/>
</dbReference>
<evidence type="ECO:0000256" key="5">
    <source>
        <dbReference type="ARBA" id="ARBA00023237"/>
    </source>
</evidence>
<feature type="compositionally biased region" description="Polar residues" evidence="6">
    <location>
        <begin position="270"/>
        <end position="286"/>
    </location>
</feature>
<dbReference type="Proteomes" id="UP000316614">
    <property type="component" value="Chromosome"/>
</dbReference>
<comment type="subcellular location">
    <subcellularLocation>
        <location evidence="1">Cell outer membrane</location>
    </subcellularLocation>
</comment>
<sequence length="479" mass="53059">MKTIYRILSCALLLTGCADRLEDIKPQQSLSEDVAFASYTNAEGVLIGCYDLMQDLHVFGSQPQFISDFITDNANFTGSFPSLQDFNNFSVQPANSTVDEVWRDGYQVILGANAIIANVPEIEDATDEEKAELIAGARYIRGMVYFLLANLYSQPYFVNNGENLSVPLYLEPFTGEVLNLPRNTLVEVYAQIESDLMFAEQNLPPSAEQGFASSYSATALLSRLYLYMEDWENAANSAELVISEGGFSLNSDLSFYNTVNDEIIFSIENNATDPQSDSDAETSSGSWDGYYTGRDQGGRGDGEFSPNLEALFAEEPDDIRGTFKVEDVNFNGNPAVYTLKYDNGNDNSSDYHAIRIAEVMLNRAEALVELNQSVDEEAISLVNDVRNRAGLTTLWTVVDFSNAEELLEAIYDQRRKELCFEGHRRMDLLRTGKPLRTVTPPSVAVENAGVGVMAGDPKAIWPIPQSQLNINPELEPNPL</sequence>
<keyword evidence="3" id="KW-0732">Signal</keyword>
<dbReference type="RefSeq" id="WP_141616615.1">
    <property type="nucleotide sequence ID" value="NZ_CP041253.1"/>
</dbReference>
<evidence type="ECO:0000313" key="10">
    <source>
        <dbReference type="Proteomes" id="UP000316614"/>
    </source>
</evidence>
<feature type="domain" description="SusD-like N-terminal" evidence="8">
    <location>
        <begin position="37"/>
        <end position="226"/>
    </location>
</feature>
<name>A0A514CNM1_9BACT</name>
<dbReference type="GO" id="GO:0009279">
    <property type="term" value="C:cell outer membrane"/>
    <property type="evidence" value="ECO:0007669"/>
    <property type="project" value="UniProtKB-SubCell"/>
</dbReference>
<dbReference type="Pfam" id="PF14322">
    <property type="entry name" value="SusD-like_3"/>
    <property type="match status" value="1"/>
</dbReference>
<dbReference type="CDD" id="cd08977">
    <property type="entry name" value="SusD"/>
    <property type="match status" value="1"/>
</dbReference>
<dbReference type="KEGG" id="echi:FKX85_21155"/>
<evidence type="ECO:0000256" key="1">
    <source>
        <dbReference type="ARBA" id="ARBA00004442"/>
    </source>
</evidence>
<proteinExistence type="inferred from homology"/>
<evidence type="ECO:0000256" key="3">
    <source>
        <dbReference type="ARBA" id="ARBA00022729"/>
    </source>
</evidence>
<dbReference type="PROSITE" id="PS51257">
    <property type="entry name" value="PROKAR_LIPOPROTEIN"/>
    <property type="match status" value="1"/>
</dbReference>
<reference evidence="9 10" key="1">
    <citation type="submission" date="2019-06" db="EMBL/GenBank/DDBJ databases">
        <title>Echinicola alkalisoli sp. nov. isolated from saline soil.</title>
        <authorList>
            <person name="Sun J.-Q."/>
            <person name="Xu L."/>
        </authorList>
    </citation>
    <scope>NUCLEOTIDE SEQUENCE [LARGE SCALE GENOMIC DNA]</scope>
    <source>
        <strain evidence="9 10">LN3S3</strain>
    </source>
</reference>
<evidence type="ECO:0000256" key="2">
    <source>
        <dbReference type="ARBA" id="ARBA00006275"/>
    </source>
</evidence>
<evidence type="ECO:0000259" key="8">
    <source>
        <dbReference type="Pfam" id="PF14322"/>
    </source>
</evidence>
<evidence type="ECO:0000259" key="7">
    <source>
        <dbReference type="Pfam" id="PF07980"/>
    </source>
</evidence>
<dbReference type="OrthoDB" id="621570at2"/>
<dbReference type="EMBL" id="CP041253">
    <property type="protein sequence ID" value="QDH81401.1"/>
    <property type="molecule type" value="Genomic_DNA"/>
</dbReference>
<dbReference type="InterPro" id="IPR033985">
    <property type="entry name" value="SusD-like_N"/>
</dbReference>
<accession>A0A514CNM1</accession>